<dbReference type="InterPro" id="IPR013325">
    <property type="entry name" value="RNA_pol_sigma_r2"/>
</dbReference>
<evidence type="ECO:0000256" key="4">
    <source>
        <dbReference type="ARBA" id="ARBA00023163"/>
    </source>
</evidence>
<dbReference type="AlphaFoldDB" id="A0A848IW29"/>
<keyword evidence="4" id="KW-0804">Transcription</keyword>
<name>A0A848IW29_9BACT</name>
<protein>
    <submittedName>
        <fullName evidence="7">RNA polymerase sigma factor</fullName>
    </submittedName>
</protein>
<sequence>MKISSQINDIEVINRILAGQTAEFRILVERYKDVSLSLACSVIKDQHLAEDALQEAFIKVFHSLNKFRQDSLFSTWLYRIVVNCSLNYAKKNKRFQPETNNPELVKKESDYKGGFEMLNLSERSKLVNDALAELKDSESLVLRLHYLSELSVQEIKEVTDYSESNIKVLLHRGRKNLLQILENELGEEINLFRNERTGT</sequence>
<dbReference type="PANTHER" id="PTHR43133:SF51">
    <property type="entry name" value="RNA POLYMERASE SIGMA FACTOR"/>
    <property type="match status" value="1"/>
</dbReference>
<dbReference type="Pfam" id="PF04542">
    <property type="entry name" value="Sigma70_r2"/>
    <property type="match status" value="1"/>
</dbReference>
<evidence type="ECO:0000256" key="1">
    <source>
        <dbReference type="ARBA" id="ARBA00010641"/>
    </source>
</evidence>
<dbReference type="Pfam" id="PF08281">
    <property type="entry name" value="Sigma70_r4_2"/>
    <property type="match status" value="1"/>
</dbReference>
<feature type="domain" description="RNA polymerase sigma factor 70 region 4 type 2" evidence="6">
    <location>
        <begin position="127"/>
        <end position="177"/>
    </location>
</feature>
<gene>
    <name evidence="7" type="ORF">HH304_05750</name>
</gene>
<dbReference type="InterPro" id="IPR036388">
    <property type="entry name" value="WH-like_DNA-bd_sf"/>
</dbReference>
<dbReference type="InterPro" id="IPR014284">
    <property type="entry name" value="RNA_pol_sigma-70_dom"/>
</dbReference>
<dbReference type="GO" id="GO:0016987">
    <property type="term" value="F:sigma factor activity"/>
    <property type="evidence" value="ECO:0007669"/>
    <property type="project" value="UniProtKB-KW"/>
</dbReference>
<dbReference type="InterPro" id="IPR039425">
    <property type="entry name" value="RNA_pol_sigma-70-like"/>
</dbReference>
<evidence type="ECO:0000259" key="5">
    <source>
        <dbReference type="Pfam" id="PF04542"/>
    </source>
</evidence>
<dbReference type="InterPro" id="IPR013324">
    <property type="entry name" value="RNA_pol_sigma_r3/r4-like"/>
</dbReference>
<dbReference type="PANTHER" id="PTHR43133">
    <property type="entry name" value="RNA POLYMERASE ECF-TYPE SIGMA FACTO"/>
    <property type="match status" value="1"/>
</dbReference>
<dbReference type="RefSeq" id="WP_169678876.1">
    <property type="nucleotide sequence ID" value="NZ_JABBNU010000003.1"/>
</dbReference>
<reference evidence="7 8" key="1">
    <citation type="submission" date="2020-04" db="EMBL/GenBank/DDBJ databases">
        <title>Flammeovirgaceae bacterium KN852 isolated from deep sea.</title>
        <authorList>
            <person name="Zhang D.-C."/>
        </authorList>
    </citation>
    <scope>NUCLEOTIDE SEQUENCE [LARGE SCALE GENOMIC DNA]</scope>
    <source>
        <strain evidence="7 8">KN852</strain>
    </source>
</reference>
<evidence type="ECO:0000256" key="3">
    <source>
        <dbReference type="ARBA" id="ARBA00023082"/>
    </source>
</evidence>
<keyword evidence="3" id="KW-0731">Sigma factor</keyword>
<evidence type="ECO:0000313" key="8">
    <source>
        <dbReference type="Proteomes" id="UP000559010"/>
    </source>
</evidence>
<keyword evidence="8" id="KW-1185">Reference proteome</keyword>
<dbReference type="SUPFAM" id="SSF88946">
    <property type="entry name" value="Sigma2 domain of RNA polymerase sigma factors"/>
    <property type="match status" value="1"/>
</dbReference>
<proteinExistence type="inferred from homology"/>
<keyword evidence="2" id="KW-0805">Transcription regulation</keyword>
<dbReference type="SUPFAM" id="SSF88659">
    <property type="entry name" value="Sigma3 and sigma4 domains of RNA polymerase sigma factors"/>
    <property type="match status" value="1"/>
</dbReference>
<dbReference type="Gene3D" id="1.10.10.10">
    <property type="entry name" value="Winged helix-like DNA-binding domain superfamily/Winged helix DNA-binding domain"/>
    <property type="match status" value="1"/>
</dbReference>
<dbReference type="Gene3D" id="1.10.1740.10">
    <property type="match status" value="1"/>
</dbReference>
<evidence type="ECO:0000259" key="6">
    <source>
        <dbReference type="Pfam" id="PF08281"/>
    </source>
</evidence>
<dbReference type="InterPro" id="IPR007627">
    <property type="entry name" value="RNA_pol_sigma70_r2"/>
</dbReference>
<dbReference type="GO" id="GO:0006352">
    <property type="term" value="P:DNA-templated transcription initiation"/>
    <property type="evidence" value="ECO:0007669"/>
    <property type="project" value="InterPro"/>
</dbReference>
<dbReference type="EMBL" id="JABBNU010000003">
    <property type="protein sequence ID" value="NMM47896.1"/>
    <property type="molecule type" value="Genomic_DNA"/>
</dbReference>
<comment type="similarity">
    <text evidence="1">Belongs to the sigma-70 factor family. ECF subfamily.</text>
</comment>
<dbReference type="InterPro" id="IPR013249">
    <property type="entry name" value="RNA_pol_sigma70_r4_t2"/>
</dbReference>
<evidence type="ECO:0000313" key="7">
    <source>
        <dbReference type="EMBL" id="NMM47896.1"/>
    </source>
</evidence>
<evidence type="ECO:0000256" key="2">
    <source>
        <dbReference type="ARBA" id="ARBA00023015"/>
    </source>
</evidence>
<feature type="domain" description="RNA polymerase sigma-70 region 2" evidence="5">
    <location>
        <begin position="27"/>
        <end position="94"/>
    </location>
</feature>
<dbReference type="NCBIfam" id="TIGR02937">
    <property type="entry name" value="sigma70-ECF"/>
    <property type="match status" value="1"/>
</dbReference>
<dbReference type="CDD" id="cd06171">
    <property type="entry name" value="Sigma70_r4"/>
    <property type="match status" value="1"/>
</dbReference>
<comment type="caution">
    <text evidence="7">The sequence shown here is derived from an EMBL/GenBank/DDBJ whole genome shotgun (WGS) entry which is preliminary data.</text>
</comment>
<organism evidence="7 8">
    <name type="scientific">Marinigracilibium pacificum</name>
    <dbReference type="NCBI Taxonomy" id="2729599"/>
    <lineage>
        <taxon>Bacteria</taxon>
        <taxon>Pseudomonadati</taxon>
        <taxon>Bacteroidota</taxon>
        <taxon>Cytophagia</taxon>
        <taxon>Cytophagales</taxon>
        <taxon>Flammeovirgaceae</taxon>
        <taxon>Marinigracilibium</taxon>
    </lineage>
</organism>
<dbReference type="GO" id="GO:0003677">
    <property type="term" value="F:DNA binding"/>
    <property type="evidence" value="ECO:0007669"/>
    <property type="project" value="InterPro"/>
</dbReference>
<dbReference type="Proteomes" id="UP000559010">
    <property type="component" value="Unassembled WGS sequence"/>
</dbReference>
<accession>A0A848IW29</accession>